<gene>
    <name evidence="2" type="ordered locus">ECL_01304</name>
</gene>
<dbReference type="RefSeq" id="WP_013095956.1">
    <property type="nucleotide sequence ID" value="NC_014121.1"/>
</dbReference>
<evidence type="ECO:0000313" key="3">
    <source>
        <dbReference type="Proteomes" id="UP000002363"/>
    </source>
</evidence>
<name>A0A0H3CGT1_ENTCC</name>
<evidence type="ECO:0000313" key="2">
    <source>
        <dbReference type="EMBL" id="ADF60865.1"/>
    </source>
</evidence>
<dbReference type="PATRIC" id="fig|716541.4.peg.1554"/>
<dbReference type="HOGENOM" id="CLU_3086421_0_0_6"/>
<feature type="region of interest" description="Disordered" evidence="1">
    <location>
        <begin position="1"/>
        <end position="23"/>
    </location>
</feature>
<organism evidence="2 3">
    <name type="scientific">Enterobacter cloacae subsp. cloacae (strain ATCC 13047 / DSM 30054 / NBRC 13535 / NCTC 10005 / WDCM 00083 / NCDC 279-56)</name>
    <dbReference type="NCBI Taxonomy" id="716541"/>
    <lineage>
        <taxon>Bacteria</taxon>
        <taxon>Pseudomonadati</taxon>
        <taxon>Pseudomonadota</taxon>
        <taxon>Gammaproteobacteria</taxon>
        <taxon>Enterobacterales</taxon>
        <taxon>Enterobacteriaceae</taxon>
        <taxon>Enterobacter</taxon>
        <taxon>Enterobacter cloacae complex</taxon>
    </lineage>
</organism>
<sequence length="55" mass="6279">MSKTRKKYQEKEERRHPDSPDGLVVAASKNRAFAERFVGMARLALIQAGVKHGRR</sequence>
<dbReference type="Proteomes" id="UP000002363">
    <property type="component" value="Chromosome"/>
</dbReference>
<proteinExistence type="predicted"/>
<reference evidence="2 3" key="1">
    <citation type="journal article" date="2010" name="J. Bacteriol.">
        <title>Complete genome sequence of Enterobacter cloacae subsp. cloacae type strain ATCC 13047.</title>
        <authorList>
            <person name="Ren Y."/>
            <person name="Ren Y."/>
            <person name="Zhou Z."/>
            <person name="Guo X."/>
            <person name="Li Y."/>
            <person name="Feng L."/>
            <person name="Wang L."/>
        </authorList>
    </citation>
    <scope>NUCLEOTIDE SEQUENCE [LARGE SCALE GENOMIC DNA]</scope>
    <source>
        <strain evidence="3">ATCC 13047 / DSM 30054 / NBRC 13535 / NCTC 10005 / WDCM 00083 / NCDC 279-56</strain>
    </source>
</reference>
<protein>
    <submittedName>
        <fullName evidence="2">Gp53</fullName>
    </submittedName>
</protein>
<feature type="compositionally biased region" description="Basic and acidic residues" evidence="1">
    <location>
        <begin position="7"/>
        <end position="19"/>
    </location>
</feature>
<evidence type="ECO:0000256" key="1">
    <source>
        <dbReference type="SAM" id="MobiDB-lite"/>
    </source>
</evidence>
<dbReference type="KEGG" id="enc:ECL_01304"/>
<dbReference type="EnsemblBacteria" id="ADF60865">
    <property type="protein sequence ID" value="ADF60865"/>
    <property type="gene ID" value="ECL_01304"/>
</dbReference>
<dbReference type="EMBL" id="CP001918">
    <property type="protein sequence ID" value="ADF60865.1"/>
    <property type="molecule type" value="Genomic_DNA"/>
</dbReference>
<accession>A0A0H3CGT1</accession>
<dbReference type="STRING" id="716541.ECL_01304"/>
<dbReference type="AlphaFoldDB" id="A0A0H3CGT1"/>
<keyword evidence="3" id="KW-1185">Reference proteome</keyword>